<evidence type="ECO:0000256" key="4">
    <source>
        <dbReference type="HAMAP-Rule" id="MF_01411"/>
    </source>
</evidence>
<gene>
    <name evidence="4" type="primary">lptD</name>
    <name evidence="7" type="ORF">FKG95_10970</name>
</gene>
<feature type="domain" description="LptD C-terminal" evidence="6">
    <location>
        <begin position="300"/>
        <end position="670"/>
    </location>
</feature>
<feature type="signal peptide" evidence="4">
    <location>
        <begin position="1"/>
        <end position="33"/>
    </location>
</feature>
<dbReference type="GO" id="GO:0015920">
    <property type="term" value="P:lipopolysaccharide transport"/>
    <property type="evidence" value="ECO:0007669"/>
    <property type="project" value="InterPro"/>
</dbReference>
<dbReference type="PANTHER" id="PTHR30189:SF1">
    <property type="entry name" value="LPS-ASSEMBLY PROTEIN LPTD"/>
    <property type="match status" value="1"/>
</dbReference>
<dbReference type="HAMAP" id="MF_01411">
    <property type="entry name" value="LPS_assembly_LptD"/>
    <property type="match status" value="1"/>
</dbReference>
<proteinExistence type="inferred from homology"/>
<dbReference type="GO" id="GO:0009279">
    <property type="term" value="C:cell outer membrane"/>
    <property type="evidence" value="ECO:0007669"/>
    <property type="project" value="UniProtKB-SubCell"/>
</dbReference>
<dbReference type="AlphaFoldDB" id="A0A545TTY1"/>
<keyword evidence="1 4" id="KW-0732">Signal</keyword>
<evidence type="ECO:0000259" key="6">
    <source>
        <dbReference type="Pfam" id="PF04453"/>
    </source>
</evidence>
<dbReference type="Gene3D" id="2.60.450.10">
    <property type="entry name" value="Lipopolysaccharide (LPS) transport protein A like domain"/>
    <property type="match status" value="1"/>
</dbReference>
<feature type="domain" description="Organic solvent tolerance-like N-terminal" evidence="5">
    <location>
        <begin position="48"/>
        <end position="102"/>
    </location>
</feature>
<keyword evidence="3 4" id="KW-0998">Cell outer membrane</keyword>
<comment type="similarity">
    <text evidence="4">Belongs to the LptD family.</text>
</comment>
<protein>
    <recommendedName>
        <fullName evidence="4">LPS-assembly protein LptD</fullName>
    </recommendedName>
</protein>
<evidence type="ECO:0000313" key="8">
    <source>
        <dbReference type="Proteomes" id="UP000315252"/>
    </source>
</evidence>
<dbReference type="GO" id="GO:1990351">
    <property type="term" value="C:transporter complex"/>
    <property type="evidence" value="ECO:0007669"/>
    <property type="project" value="TreeGrafter"/>
</dbReference>
<reference evidence="7 8" key="1">
    <citation type="submission" date="2019-06" db="EMBL/GenBank/DDBJ databases">
        <title>Whole genome sequence for Rhodospirillaceae sp. R148.</title>
        <authorList>
            <person name="Wang G."/>
        </authorList>
    </citation>
    <scope>NUCLEOTIDE SEQUENCE [LARGE SCALE GENOMIC DNA]</scope>
    <source>
        <strain evidence="7 8">R148</strain>
    </source>
</reference>
<evidence type="ECO:0000256" key="1">
    <source>
        <dbReference type="ARBA" id="ARBA00022729"/>
    </source>
</evidence>
<dbReference type="Proteomes" id="UP000315252">
    <property type="component" value="Unassembled WGS sequence"/>
</dbReference>
<dbReference type="InterPro" id="IPR005653">
    <property type="entry name" value="OstA-like_N"/>
</dbReference>
<accession>A0A545TTY1</accession>
<dbReference type="InterPro" id="IPR050218">
    <property type="entry name" value="LptD"/>
</dbReference>
<dbReference type="PANTHER" id="PTHR30189">
    <property type="entry name" value="LPS-ASSEMBLY PROTEIN"/>
    <property type="match status" value="1"/>
</dbReference>
<dbReference type="InterPro" id="IPR020889">
    <property type="entry name" value="LipoPS_assembly_LptD"/>
</dbReference>
<dbReference type="Pfam" id="PF03968">
    <property type="entry name" value="LptD_N"/>
    <property type="match status" value="1"/>
</dbReference>
<dbReference type="GO" id="GO:0043165">
    <property type="term" value="P:Gram-negative-bacterium-type cell outer membrane assembly"/>
    <property type="evidence" value="ECO:0007669"/>
    <property type="project" value="UniProtKB-UniRule"/>
</dbReference>
<organism evidence="7 8">
    <name type="scientific">Denitrobaculum tricleocarpae</name>
    <dbReference type="NCBI Taxonomy" id="2591009"/>
    <lineage>
        <taxon>Bacteria</taxon>
        <taxon>Pseudomonadati</taxon>
        <taxon>Pseudomonadota</taxon>
        <taxon>Alphaproteobacteria</taxon>
        <taxon>Rhodospirillales</taxon>
        <taxon>Rhodospirillaceae</taxon>
        <taxon>Denitrobaculum</taxon>
    </lineage>
</organism>
<evidence type="ECO:0000259" key="5">
    <source>
        <dbReference type="Pfam" id="PF03968"/>
    </source>
</evidence>
<dbReference type="InterPro" id="IPR007543">
    <property type="entry name" value="LptD_C"/>
</dbReference>
<keyword evidence="8" id="KW-1185">Reference proteome</keyword>
<feature type="chain" id="PRO_5022276789" description="LPS-assembly protein LptD" evidence="4">
    <location>
        <begin position="34"/>
        <end position="736"/>
    </location>
</feature>
<comment type="caution">
    <text evidence="7">The sequence shown here is derived from an EMBL/GenBank/DDBJ whole genome shotgun (WGS) entry which is preliminary data.</text>
</comment>
<keyword evidence="2 4" id="KW-0472">Membrane</keyword>
<evidence type="ECO:0000256" key="3">
    <source>
        <dbReference type="ARBA" id="ARBA00023237"/>
    </source>
</evidence>
<dbReference type="EMBL" id="VHSH01000003">
    <property type="protein sequence ID" value="TQV80673.1"/>
    <property type="molecule type" value="Genomic_DNA"/>
</dbReference>
<comment type="subcellular location">
    <subcellularLocation>
        <location evidence="4">Cell outer membrane</location>
    </subcellularLocation>
</comment>
<dbReference type="OrthoDB" id="9760225at2"/>
<comment type="caution">
    <text evidence="4">Lacks conserved residue(s) required for the propagation of feature annotation.</text>
</comment>
<evidence type="ECO:0000313" key="7">
    <source>
        <dbReference type="EMBL" id="TQV80673.1"/>
    </source>
</evidence>
<sequence length="736" mass="82247" precursor="true">MARIVIVRGNSFRGYLTVALTVIFAALVQPAAAQFSVDELDSDTPALISADQVTFDEKLNIVTASGNVEISQGDRVVKADAVSYNMNTNVVSATGNVALLEPTGDVVFAEYIELTKDLSEGFIRDIRVLLSDRSRLAAAQGQRSGGNRTVLNKAIFSPCNLCKEDPDKAPLWQLKANRVVHDQAEKEIRYYDARMEIFGIPVAYTPYLSHPDPTVKKKSGFLAPAFSNSDTLGFSAQVPYFWNIAPNQDLTFAPIITSEQGPVAAGEYRHLFTNGTLDISGSATIADREDSNNEVEGNRFRGHIDAEGRFDIDETWRWGFDARRSSDDTYQRVYDFGSERTLTSRAFVEGFRGRNYAAVNSFAFQGLRESDKSDESPIILPLADYNFISEPLVADSVARLDANLLALTRPEGRDSRRASIIGGWDLPFTSPLGDSYKITAQVQADAYWVDGVDPDSDAVNPDGSTFDGFTGRVFPQLAAEWRYPWIQNNESFSQVIEPIVQVIAGPNGSNPGEIPNEDSRDFEFDDTNLFSLNRFAGLDRVDSGSRVNYGFKWNLFQGSGSGSSEAFIGQSYALKENDDFSEDSGLSDHFSDFVGRVRISPIDEIDLLYRFRVDDEDFEARRNEIDLSVGPRLLNFGVNYLFLGDTNEVDEFDDREELTVRVNSQLSEYWSAFASHRRDLEEKSSLETRVGLTYQDECFLIEGIVERTFFTDRDLEPEDTFAVRFVFKHLGEFSTN</sequence>
<name>A0A545TTY1_9PROT</name>
<evidence type="ECO:0000256" key="2">
    <source>
        <dbReference type="ARBA" id="ARBA00023136"/>
    </source>
</evidence>
<dbReference type="Pfam" id="PF04453">
    <property type="entry name" value="LptD"/>
    <property type="match status" value="1"/>
</dbReference>
<comment type="function">
    <text evidence="4">Involved in the assembly of lipopolysaccharide (LPS) at the surface of the outer membrane.</text>
</comment>
<comment type="subunit">
    <text evidence="4">Component of the lipopolysaccharide transport and assembly complex.</text>
</comment>